<feature type="binding site" evidence="11">
    <location>
        <begin position="10"/>
        <end position="17"/>
    </location>
    <ligand>
        <name>ATP</name>
        <dbReference type="ChEBI" id="CHEBI:30616"/>
    </ligand>
</feature>
<keyword evidence="14" id="KW-1185">Reference proteome</keyword>
<dbReference type="OrthoDB" id="9774907at2"/>
<feature type="domain" description="Thymidylate kinase-like" evidence="12">
    <location>
        <begin position="8"/>
        <end position="194"/>
    </location>
</feature>
<evidence type="ECO:0000256" key="3">
    <source>
        <dbReference type="ARBA" id="ARBA00017144"/>
    </source>
</evidence>
<protein>
    <recommendedName>
        <fullName evidence="3 11">Thymidylate kinase</fullName>
        <ecNumber evidence="2 11">2.7.4.9</ecNumber>
    </recommendedName>
    <alternativeName>
        <fullName evidence="11">dTMP kinase</fullName>
    </alternativeName>
</protein>
<dbReference type="RefSeq" id="WP_071454136.1">
    <property type="nucleotide sequence ID" value="NZ_CP017675.1"/>
</dbReference>
<evidence type="ECO:0000256" key="11">
    <source>
        <dbReference type="HAMAP-Rule" id="MF_00165"/>
    </source>
</evidence>
<accession>A0A1J0ACB4</accession>
<dbReference type="CDD" id="cd01672">
    <property type="entry name" value="TMPK"/>
    <property type="match status" value="1"/>
</dbReference>
<dbReference type="HAMAP" id="MF_00165">
    <property type="entry name" value="Thymidylate_kinase"/>
    <property type="match status" value="1"/>
</dbReference>
<evidence type="ECO:0000256" key="7">
    <source>
        <dbReference type="ARBA" id="ARBA00022777"/>
    </source>
</evidence>
<keyword evidence="5 11" id="KW-0545">Nucleotide biosynthesis</keyword>
<dbReference type="InterPro" id="IPR018095">
    <property type="entry name" value="Thymidylate_kin_CS"/>
</dbReference>
<comment type="similarity">
    <text evidence="1 11">Belongs to the thymidylate kinase family.</text>
</comment>
<sequence>MTGWFISLEGIEGAGKTTQTQLLAKWLSKQGYDVLITHEPGGTPLGQSLRTLLLQHTLPQRTELLLYAADRATHVAEVLQPALQSNKIILCDRYTDSTVAYQGYGRGLSLTLIDQVNALATGGLTPDLTLWLDVPVPIGLARAKKRGVLDQMERESLAFHERVRSGYQHLTTQYPERLVRIAGELPVEQVFTQICAAIAARLSRANECQ</sequence>
<dbReference type="FunFam" id="3.40.50.300:FF:000225">
    <property type="entry name" value="Thymidylate kinase"/>
    <property type="match status" value="1"/>
</dbReference>
<evidence type="ECO:0000256" key="9">
    <source>
        <dbReference type="ARBA" id="ARBA00048743"/>
    </source>
</evidence>
<dbReference type="GO" id="GO:0004798">
    <property type="term" value="F:dTMP kinase activity"/>
    <property type="evidence" value="ECO:0007669"/>
    <property type="project" value="UniProtKB-UniRule"/>
</dbReference>
<evidence type="ECO:0000259" key="12">
    <source>
        <dbReference type="Pfam" id="PF02223"/>
    </source>
</evidence>
<evidence type="ECO:0000256" key="8">
    <source>
        <dbReference type="ARBA" id="ARBA00022840"/>
    </source>
</evidence>
<dbReference type="AlphaFoldDB" id="A0A1J0ACB4"/>
<evidence type="ECO:0000313" key="14">
    <source>
        <dbReference type="Proteomes" id="UP000180235"/>
    </source>
</evidence>
<dbReference type="PANTHER" id="PTHR10344:SF4">
    <property type="entry name" value="UMP-CMP KINASE 2, MITOCHONDRIAL"/>
    <property type="match status" value="1"/>
</dbReference>
<keyword evidence="8 11" id="KW-0067">ATP-binding</keyword>
<name>A0A1J0ACB4_9CYAN</name>
<gene>
    <name evidence="11 13" type="primary">tmk</name>
    <name evidence="13" type="ORF">GlitD10_1245</name>
</gene>
<dbReference type="Proteomes" id="UP000180235">
    <property type="component" value="Chromosome"/>
</dbReference>
<dbReference type="SUPFAM" id="SSF52540">
    <property type="entry name" value="P-loop containing nucleoside triphosphate hydrolases"/>
    <property type="match status" value="1"/>
</dbReference>
<keyword evidence="7 11" id="KW-0418">Kinase</keyword>
<comment type="function">
    <text evidence="10 11">Phosphorylation of dTMP to form dTDP in both de novo and salvage pathways of dTTP synthesis.</text>
</comment>
<dbReference type="GO" id="GO:0006233">
    <property type="term" value="P:dTDP biosynthetic process"/>
    <property type="evidence" value="ECO:0007669"/>
    <property type="project" value="InterPro"/>
</dbReference>
<dbReference type="GO" id="GO:0005524">
    <property type="term" value="F:ATP binding"/>
    <property type="evidence" value="ECO:0007669"/>
    <property type="project" value="UniProtKB-UniRule"/>
</dbReference>
<dbReference type="GO" id="GO:0006235">
    <property type="term" value="P:dTTP biosynthetic process"/>
    <property type="evidence" value="ECO:0007669"/>
    <property type="project" value="UniProtKB-UniRule"/>
</dbReference>
<dbReference type="EMBL" id="CP017675">
    <property type="protein sequence ID" value="APB33565.1"/>
    <property type="molecule type" value="Genomic_DNA"/>
</dbReference>
<evidence type="ECO:0000256" key="6">
    <source>
        <dbReference type="ARBA" id="ARBA00022741"/>
    </source>
</evidence>
<evidence type="ECO:0000313" key="13">
    <source>
        <dbReference type="EMBL" id="APB33565.1"/>
    </source>
</evidence>
<evidence type="ECO:0000256" key="5">
    <source>
        <dbReference type="ARBA" id="ARBA00022727"/>
    </source>
</evidence>
<proteinExistence type="inferred from homology"/>
<comment type="catalytic activity">
    <reaction evidence="9 11">
        <text>dTMP + ATP = dTDP + ADP</text>
        <dbReference type="Rhea" id="RHEA:13517"/>
        <dbReference type="ChEBI" id="CHEBI:30616"/>
        <dbReference type="ChEBI" id="CHEBI:58369"/>
        <dbReference type="ChEBI" id="CHEBI:63528"/>
        <dbReference type="ChEBI" id="CHEBI:456216"/>
        <dbReference type="EC" id="2.7.4.9"/>
    </reaction>
</comment>
<keyword evidence="4 11" id="KW-0808">Transferase</keyword>
<dbReference type="InterPro" id="IPR027417">
    <property type="entry name" value="P-loop_NTPase"/>
</dbReference>
<dbReference type="Gene3D" id="3.40.50.300">
    <property type="entry name" value="P-loop containing nucleotide triphosphate hydrolases"/>
    <property type="match status" value="1"/>
</dbReference>
<dbReference type="NCBIfam" id="TIGR00041">
    <property type="entry name" value="DTMP_kinase"/>
    <property type="match status" value="1"/>
</dbReference>
<dbReference type="GO" id="GO:0005829">
    <property type="term" value="C:cytosol"/>
    <property type="evidence" value="ECO:0007669"/>
    <property type="project" value="TreeGrafter"/>
</dbReference>
<dbReference type="STRING" id="1188229.GlitD10_1245"/>
<dbReference type="EC" id="2.7.4.9" evidence="2 11"/>
<evidence type="ECO:0000256" key="2">
    <source>
        <dbReference type="ARBA" id="ARBA00012980"/>
    </source>
</evidence>
<keyword evidence="6 11" id="KW-0547">Nucleotide-binding</keyword>
<organism evidence="13 14">
    <name type="scientific">Gloeomargarita lithophora Alchichica-D10</name>
    <dbReference type="NCBI Taxonomy" id="1188229"/>
    <lineage>
        <taxon>Bacteria</taxon>
        <taxon>Bacillati</taxon>
        <taxon>Cyanobacteriota</taxon>
        <taxon>Cyanophyceae</taxon>
        <taxon>Gloeomargaritales</taxon>
        <taxon>Gloeomargaritaceae</taxon>
        <taxon>Gloeomargarita</taxon>
    </lineage>
</organism>
<dbReference type="PROSITE" id="PS01331">
    <property type="entry name" value="THYMIDYLATE_KINASE"/>
    <property type="match status" value="1"/>
</dbReference>
<evidence type="ECO:0000256" key="1">
    <source>
        <dbReference type="ARBA" id="ARBA00009776"/>
    </source>
</evidence>
<dbReference type="InterPro" id="IPR039430">
    <property type="entry name" value="Thymidylate_kin-like_dom"/>
</dbReference>
<evidence type="ECO:0000256" key="10">
    <source>
        <dbReference type="ARBA" id="ARBA00057735"/>
    </source>
</evidence>
<evidence type="ECO:0000256" key="4">
    <source>
        <dbReference type="ARBA" id="ARBA00022679"/>
    </source>
</evidence>
<reference evidence="13 14" key="1">
    <citation type="submission" date="2016-10" db="EMBL/GenBank/DDBJ databases">
        <title>Description of Gloeomargarita lithophora gen. nov., sp. nov., a thylakoid-bearing basal-branching cyanobacterium with intracellular carbonates, and proposal for Gloeomargaritales ord. nov.</title>
        <authorList>
            <person name="Moreira D."/>
            <person name="Tavera R."/>
            <person name="Benzerara K."/>
            <person name="Skouri-Panet F."/>
            <person name="Couradeau E."/>
            <person name="Gerard E."/>
            <person name="Loussert C."/>
            <person name="Novelo E."/>
            <person name="Zivanovic Y."/>
            <person name="Lopez-Garcia P."/>
        </authorList>
    </citation>
    <scope>NUCLEOTIDE SEQUENCE [LARGE SCALE GENOMIC DNA]</scope>
    <source>
        <strain evidence="13 14">D10</strain>
    </source>
</reference>
<dbReference type="GO" id="GO:0006227">
    <property type="term" value="P:dUDP biosynthetic process"/>
    <property type="evidence" value="ECO:0007669"/>
    <property type="project" value="TreeGrafter"/>
</dbReference>
<dbReference type="InterPro" id="IPR018094">
    <property type="entry name" value="Thymidylate_kinase"/>
</dbReference>
<dbReference type="Pfam" id="PF02223">
    <property type="entry name" value="Thymidylate_kin"/>
    <property type="match status" value="1"/>
</dbReference>
<dbReference type="KEGG" id="glt:GlitD10_1245"/>
<dbReference type="PANTHER" id="PTHR10344">
    <property type="entry name" value="THYMIDYLATE KINASE"/>
    <property type="match status" value="1"/>
</dbReference>